<keyword evidence="3 6" id="KW-0812">Transmembrane</keyword>
<feature type="transmembrane region" description="Helical" evidence="6">
    <location>
        <begin position="330"/>
        <end position="355"/>
    </location>
</feature>
<keyword evidence="2" id="KW-0813">Transport</keyword>
<dbReference type="GO" id="GO:0016020">
    <property type="term" value="C:membrane"/>
    <property type="evidence" value="ECO:0007669"/>
    <property type="project" value="UniProtKB-SubCell"/>
</dbReference>
<dbReference type="SUPFAM" id="SSF103473">
    <property type="entry name" value="MFS general substrate transporter"/>
    <property type="match status" value="1"/>
</dbReference>
<keyword evidence="4 6" id="KW-1133">Transmembrane helix</keyword>
<evidence type="ECO:0000256" key="5">
    <source>
        <dbReference type="ARBA" id="ARBA00023136"/>
    </source>
</evidence>
<name>A0A1T3DGJ1_9FLAO</name>
<accession>A0A1T3DGJ1</accession>
<feature type="transmembrane region" description="Helical" evidence="6">
    <location>
        <begin position="141"/>
        <end position="164"/>
    </location>
</feature>
<feature type="transmembrane region" description="Helical" evidence="6">
    <location>
        <begin position="398"/>
        <end position="417"/>
    </location>
</feature>
<reference evidence="8 10" key="1">
    <citation type="submission" date="2016-02" db="EMBL/GenBank/DDBJ databases">
        <authorList>
            <person name="Nicholson A.C."/>
            <person name="Humrighouse B.W."/>
            <person name="Loparev V."/>
            <person name="Emery B."/>
            <person name="Graziano J."/>
            <person name="McQuiston J.R."/>
        </authorList>
    </citation>
    <scope>NUCLEOTIDE SEQUENCE [LARGE SCALE GENOMIC DNA]</scope>
    <source>
        <strain evidence="8 10">E6809</strain>
    </source>
</reference>
<feature type="domain" description="Major facilitator superfamily (MFS) profile" evidence="7">
    <location>
        <begin position="13"/>
        <end position="421"/>
    </location>
</feature>
<dbReference type="InterPro" id="IPR020846">
    <property type="entry name" value="MFS_dom"/>
</dbReference>
<evidence type="ECO:0000313" key="8">
    <source>
        <dbReference type="EMBL" id="AQX51720.1"/>
    </source>
</evidence>
<dbReference type="InterPro" id="IPR011701">
    <property type="entry name" value="MFS"/>
</dbReference>
<feature type="transmembrane region" description="Helical" evidence="6">
    <location>
        <begin position="49"/>
        <end position="66"/>
    </location>
</feature>
<feature type="transmembrane region" description="Helical" evidence="6">
    <location>
        <begin position="232"/>
        <end position="253"/>
    </location>
</feature>
<organism evidence="9">
    <name type="scientific">Elizabethkingia anophelis</name>
    <dbReference type="NCBI Taxonomy" id="1117645"/>
    <lineage>
        <taxon>Bacteria</taxon>
        <taxon>Pseudomonadati</taxon>
        <taxon>Bacteroidota</taxon>
        <taxon>Flavobacteriia</taxon>
        <taxon>Flavobacteriales</taxon>
        <taxon>Weeksellaceae</taxon>
        <taxon>Elizabethkingia</taxon>
    </lineage>
</organism>
<evidence type="ECO:0000313" key="10">
    <source>
        <dbReference type="Proteomes" id="UP000189738"/>
    </source>
</evidence>
<feature type="transmembrane region" description="Helical" evidence="6">
    <location>
        <begin position="176"/>
        <end position="196"/>
    </location>
</feature>
<dbReference type="InterPro" id="IPR004752">
    <property type="entry name" value="AmpG_permease/AT-1"/>
</dbReference>
<dbReference type="RefSeq" id="WP_078674518.1">
    <property type="nucleotide sequence ID" value="NZ_BQKS01000004.1"/>
</dbReference>
<dbReference type="AlphaFoldDB" id="A0A1T3DGJ1"/>
<dbReference type="GO" id="GO:0022857">
    <property type="term" value="F:transmembrane transporter activity"/>
    <property type="evidence" value="ECO:0007669"/>
    <property type="project" value="InterPro"/>
</dbReference>
<keyword evidence="5 6" id="KW-0472">Membrane</keyword>
<dbReference type="EMBL" id="CP014339">
    <property type="protein sequence ID" value="AQX51720.1"/>
    <property type="molecule type" value="Genomic_DNA"/>
</dbReference>
<dbReference type="Gene3D" id="1.20.1250.20">
    <property type="entry name" value="MFS general substrate transporter like domains"/>
    <property type="match status" value="2"/>
</dbReference>
<feature type="transmembrane region" description="Helical" evidence="6">
    <location>
        <begin position="273"/>
        <end position="296"/>
    </location>
</feature>
<gene>
    <name evidence="8" type="ORF">AYC66_13980</name>
    <name evidence="9" type="ORF">BAY09_14925</name>
</gene>
<protein>
    <submittedName>
        <fullName evidence="9">MFS transporter</fullName>
    </submittedName>
</protein>
<evidence type="ECO:0000256" key="2">
    <source>
        <dbReference type="ARBA" id="ARBA00022448"/>
    </source>
</evidence>
<dbReference type="PROSITE" id="PS50850">
    <property type="entry name" value="MFS"/>
    <property type="match status" value="1"/>
</dbReference>
<feature type="transmembrane region" description="Helical" evidence="6">
    <location>
        <begin position="106"/>
        <end position="129"/>
    </location>
</feature>
<evidence type="ECO:0000313" key="9">
    <source>
        <dbReference type="EMBL" id="OPB52443.1"/>
    </source>
</evidence>
<evidence type="ECO:0000256" key="1">
    <source>
        <dbReference type="ARBA" id="ARBA00004141"/>
    </source>
</evidence>
<sequence>MDVMINKEKRSNPAFWITSLYFAMGLPFVAISVASSIMYKSMGIPDKSIAFWTSLIMLPWTIKPLWSPVLEMFKTKKYFVVFTEIFTAVCFGLVCISLSLPHYFAYSIAIFSLMAFSGATHDIAGDGLYMDTLDPAKQSRYIGWQGAAYNVAKVFTSGLIIYLAGVLEKTLGVTPGWTVIMLIYGGIMLLIGLFNIRQLPSGKIREFTDITLKDRFKELLFIFKNFFTKKHIFYYICFIILYRFAEGFAVKIVPLFLKANRNEGGLGLSTEEIGLVYGTAGAIAFIAGSLISGLYVSKRGLKKSLFTLCCVFNFPYIVYVFLACWQPENIYLITLGIVVEYFGYGFGFVGIMLFIMQQIAPEKYKMANYAFGTGIMNLGVMLPGMLSGYISDMVGYKHFFIFVLIATIPALLITYFVPFTYDETSKNITN</sequence>
<dbReference type="PANTHER" id="PTHR12778:SF10">
    <property type="entry name" value="MAJOR FACILITATOR SUPERFAMILY DOMAIN-CONTAINING PROTEIN 3"/>
    <property type="match status" value="1"/>
</dbReference>
<evidence type="ECO:0000256" key="3">
    <source>
        <dbReference type="ARBA" id="ARBA00022692"/>
    </source>
</evidence>
<evidence type="ECO:0000256" key="4">
    <source>
        <dbReference type="ARBA" id="ARBA00022989"/>
    </source>
</evidence>
<dbReference type="EMBL" id="MAHS01000003">
    <property type="protein sequence ID" value="OPB52443.1"/>
    <property type="molecule type" value="Genomic_DNA"/>
</dbReference>
<dbReference type="Pfam" id="PF07690">
    <property type="entry name" value="MFS_1"/>
    <property type="match status" value="1"/>
</dbReference>
<dbReference type="Proteomes" id="UP000189738">
    <property type="component" value="Chromosome"/>
</dbReference>
<comment type="subcellular location">
    <subcellularLocation>
        <location evidence="1">Membrane</location>
        <topology evidence="1">Multi-pass membrane protein</topology>
    </subcellularLocation>
</comment>
<feature type="transmembrane region" description="Helical" evidence="6">
    <location>
        <begin position="367"/>
        <end position="386"/>
    </location>
</feature>
<proteinExistence type="predicted"/>
<reference evidence="9" key="2">
    <citation type="submission" date="2016-06" db="EMBL/GenBank/DDBJ databases">
        <authorList>
            <person name="Nicholson A.C."/>
        </authorList>
    </citation>
    <scope>NUCLEOTIDE SEQUENCE [LARGE SCALE GENOMIC DNA]</scope>
    <source>
        <strain evidence="9">E6809</strain>
    </source>
</reference>
<evidence type="ECO:0000259" key="7">
    <source>
        <dbReference type="PROSITE" id="PS50850"/>
    </source>
</evidence>
<dbReference type="InterPro" id="IPR036259">
    <property type="entry name" value="MFS_trans_sf"/>
</dbReference>
<feature type="transmembrane region" description="Helical" evidence="6">
    <location>
        <begin position="305"/>
        <end position="324"/>
    </location>
</feature>
<feature type="transmembrane region" description="Helical" evidence="6">
    <location>
        <begin position="78"/>
        <end position="100"/>
    </location>
</feature>
<evidence type="ECO:0000256" key="6">
    <source>
        <dbReference type="SAM" id="Phobius"/>
    </source>
</evidence>
<feature type="transmembrane region" description="Helical" evidence="6">
    <location>
        <begin position="14"/>
        <end position="37"/>
    </location>
</feature>
<dbReference type="PANTHER" id="PTHR12778">
    <property type="entry name" value="SOLUTE CARRIER FAMILY 33 ACETYL-COA TRANSPORTER -RELATED"/>
    <property type="match status" value="1"/>
</dbReference>